<proteinExistence type="predicted"/>
<evidence type="ECO:0000313" key="2">
    <source>
        <dbReference type="Proteomes" id="UP001491310"/>
    </source>
</evidence>
<sequence>MNASGSYPEALDVEIGKRSPREAAKYRMSAEQAASRHLIWEALQIPWGLAVRRVAHVVGRGEAKERAAAESMARAFGTREGDRLKEK</sequence>
<organism evidence="1 2">
    <name type="scientific">Coccomyxa subellipsoidea</name>
    <dbReference type="NCBI Taxonomy" id="248742"/>
    <lineage>
        <taxon>Eukaryota</taxon>
        <taxon>Viridiplantae</taxon>
        <taxon>Chlorophyta</taxon>
        <taxon>core chlorophytes</taxon>
        <taxon>Trebouxiophyceae</taxon>
        <taxon>Trebouxiophyceae incertae sedis</taxon>
        <taxon>Coccomyxaceae</taxon>
        <taxon>Coccomyxa</taxon>
    </lineage>
</organism>
<comment type="caution">
    <text evidence="1">The sequence shown here is derived from an EMBL/GenBank/DDBJ whole genome shotgun (WGS) entry which is preliminary data.</text>
</comment>
<dbReference type="EMBL" id="JALJOT010000014">
    <property type="protein sequence ID" value="KAK9903449.1"/>
    <property type="molecule type" value="Genomic_DNA"/>
</dbReference>
<reference evidence="1 2" key="1">
    <citation type="journal article" date="2024" name="Nat. Commun.">
        <title>Phylogenomics reveals the evolutionary origins of lichenization in chlorophyte algae.</title>
        <authorList>
            <person name="Puginier C."/>
            <person name="Libourel C."/>
            <person name="Otte J."/>
            <person name="Skaloud P."/>
            <person name="Haon M."/>
            <person name="Grisel S."/>
            <person name="Petersen M."/>
            <person name="Berrin J.G."/>
            <person name="Delaux P.M."/>
            <person name="Dal Grande F."/>
            <person name="Keller J."/>
        </authorList>
    </citation>
    <scope>NUCLEOTIDE SEQUENCE [LARGE SCALE GENOMIC DNA]</scope>
    <source>
        <strain evidence="1 2">SAG 216-7</strain>
    </source>
</reference>
<gene>
    <name evidence="1" type="ORF">WJX75_005982</name>
</gene>
<keyword evidence="2" id="KW-1185">Reference proteome</keyword>
<protein>
    <submittedName>
        <fullName evidence="1">Uncharacterized protein</fullName>
    </submittedName>
</protein>
<evidence type="ECO:0000313" key="1">
    <source>
        <dbReference type="EMBL" id="KAK9903449.1"/>
    </source>
</evidence>
<dbReference type="Proteomes" id="UP001491310">
    <property type="component" value="Unassembled WGS sequence"/>
</dbReference>
<name>A0ABR2YF38_9CHLO</name>
<accession>A0ABR2YF38</accession>